<keyword evidence="2 6" id="KW-0699">rRNA-binding</keyword>
<dbReference type="Pfam" id="PF00900">
    <property type="entry name" value="Ribosomal_S4e"/>
    <property type="match status" value="1"/>
</dbReference>
<evidence type="ECO:0000256" key="4">
    <source>
        <dbReference type="ARBA" id="ARBA00022980"/>
    </source>
</evidence>
<dbReference type="Gene3D" id="2.30.30.30">
    <property type="match status" value="1"/>
</dbReference>
<evidence type="ECO:0000256" key="6">
    <source>
        <dbReference type="PIRNR" id="PIRNR002116"/>
    </source>
</evidence>
<dbReference type="PANTHER" id="PTHR11581">
    <property type="entry name" value="30S/40S RIBOSOMAL PROTEIN S4"/>
    <property type="match status" value="1"/>
</dbReference>
<reference evidence="9 10" key="1">
    <citation type="journal article" date="2015" name="Environ. Microbiol.">
        <title>Genome analyses suggest the presence of polyploidy and recent human-driven expansions in eight global populations of the honeybee pathogen Nosema ceranae.</title>
        <authorList>
            <person name="Pelin A."/>
            <person name="Selman M."/>
            <person name="Aris-Brosou S."/>
            <person name="Farinelli L."/>
            <person name="Corradi N."/>
        </authorList>
    </citation>
    <scope>NUCLEOTIDE SEQUENCE [LARGE SCALE GENOMIC DNA]</scope>
    <source>
        <strain evidence="9 10">PA08 1199</strain>
    </source>
</reference>
<dbReference type="SUPFAM" id="SSF55174">
    <property type="entry name" value="Alpha-L RNA-binding motif"/>
    <property type="match status" value="1"/>
</dbReference>
<dbReference type="PROSITE" id="PS50889">
    <property type="entry name" value="S4"/>
    <property type="match status" value="1"/>
</dbReference>
<dbReference type="VEuPathDB" id="MicrosporidiaDB:NCER_101255"/>
<dbReference type="InterPro" id="IPR000876">
    <property type="entry name" value="Ribosomal_eS4"/>
</dbReference>
<evidence type="ECO:0000256" key="2">
    <source>
        <dbReference type="ARBA" id="ARBA00022730"/>
    </source>
</evidence>
<dbReference type="Pfam" id="PF08071">
    <property type="entry name" value="RS4NT"/>
    <property type="match status" value="1"/>
</dbReference>
<evidence type="ECO:0000259" key="8">
    <source>
        <dbReference type="Pfam" id="PF08071"/>
    </source>
</evidence>
<comment type="similarity">
    <text evidence="1 6">Belongs to the eukaryotic ribosomal protein eS4 family.</text>
</comment>
<dbReference type="VEuPathDB" id="MicrosporidiaDB:AAJ76_200036678"/>
<dbReference type="GO" id="GO:0022627">
    <property type="term" value="C:cytosolic small ribosomal subunit"/>
    <property type="evidence" value="ECO:0007669"/>
    <property type="project" value="TreeGrafter"/>
</dbReference>
<dbReference type="PANTHER" id="PTHR11581:SF0">
    <property type="entry name" value="SMALL RIBOSOMAL SUBUNIT PROTEIN ES4"/>
    <property type="match status" value="1"/>
</dbReference>
<gene>
    <name evidence="9" type="ORF">AAJ76_200036678</name>
</gene>
<dbReference type="InterPro" id="IPR013845">
    <property type="entry name" value="Ribosomal_eS4_central_region"/>
</dbReference>
<dbReference type="RefSeq" id="XP_024332258.1">
    <property type="nucleotide sequence ID" value="XM_024474489.1"/>
</dbReference>
<dbReference type="GeneID" id="36319412"/>
<keyword evidence="3 6" id="KW-0694">RNA-binding</keyword>
<dbReference type="Gene3D" id="2.40.50.740">
    <property type="match status" value="1"/>
</dbReference>
<dbReference type="OMA" id="GHIQLNL"/>
<evidence type="ECO:0000256" key="5">
    <source>
        <dbReference type="ARBA" id="ARBA00023274"/>
    </source>
</evidence>
<dbReference type="GO" id="GO:0003735">
    <property type="term" value="F:structural constituent of ribosome"/>
    <property type="evidence" value="ECO:0007669"/>
    <property type="project" value="UniProtKB-UniRule"/>
</dbReference>
<keyword evidence="10" id="KW-1185">Reference proteome</keyword>
<dbReference type="Gene3D" id="3.10.290.10">
    <property type="entry name" value="RNA-binding S4 domain"/>
    <property type="match status" value="1"/>
</dbReference>
<evidence type="ECO:0000313" key="9">
    <source>
        <dbReference type="EMBL" id="KKO76516.1"/>
    </source>
</evidence>
<dbReference type="FunFam" id="3.10.290.10:FF:000002">
    <property type="entry name" value="40S ribosomal protein S4"/>
    <property type="match status" value="1"/>
</dbReference>
<evidence type="ECO:0000259" key="7">
    <source>
        <dbReference type="Pfam" id="PF00900"/>
    </source>
</evidence>
<dbReference type="InterPro" id="IPR036986">
    <property type="entry name" value="S4_RNA-bd_sf"/>
</dbReference>
<feature type="domain" description="Small ribosomal subunit protein eS4 N-terminal" evidence="8">
    <location>
        <begin position="4"/>
        <end position="39"/>
    </location>
</feature>
<dbReference type="AlphaFoldDB" id="A0A0F9WGT7"/>
<evidence type="ECO:0000256" key="1">
    <source>
        <dbReference type="ARBA" id="ARBA00007500"/>
    </source>
</evidence>
<keyword evidence="4 6" id="KW-0689">Ribosomal protein</keyword>
<dbReference type="Proteomes" id="UP000034350">
    <property type="component" value="Unassembled WGS sequence"/>
</dbReference>
<dbReference type="InterPro" id="IPR038237">
    <property type="entry name" value="Ribosomal_eS4_central_sf"/>
</dbReference>
<sequence>MTGGPRKHLNRQVALDSWKIDKSIGTYAIRTHSGPHKKDLCIPLAYVLQYFLEYAHNRKEIQIILKSKNIMINGKVIEKRKFPVGVGDVISVVKTNLHYRVLFGVDKSFILHQIDEEESKYKLAKVLNKKTMYNNVPYIFTNDGACFKYCNPAIDINNTVKICLKTRTVVDYVSFREGGIVYVYTGENTGRIGIIKTIKDKSLICEDFGSKQFEASISSLIAIGDSEDSLLISLPEEKGVRLTALEESNLKFGEIVNTEVESN</sequence>
<proteinExistence type="inferred from homology"/>
<protein>
    <recommendedName>
        <fullName evidence="6">40S ribosomal protein S4</fullName>
    </recommendedName>
</protein>
<dbReference type="InterPro" id="IPR014722">
    <property type="entry name" value="Rib_uL2_dom2"/>
</dbReference>
<feature type="domain" description="Small ribosomal subunit protein eS4 central region" evidence="7">
    <location>
        <begin position="95"/>
        <end position="168"/>
    </location>
</feature>
<dbReference type="PIRSF" id="PIRSF002116">
    <property type="entry name" value="Ribosomal_S4"/>
    <property type="match status" value="1"/>
</dbReference>
<comment type="caution">
    <text evidence="9">The sequence shown here is derived from an EMBL/GenBank/DDBJ whole genome shotgun (WGS) entry which is preliminary data.</text>
</comment>
<accession>A0A0F9WGT7</accession>
<dbReference type="InterPro" id="IPR013843">
    <property type="entry name" value="Ribosomal_eS4_N"/>
</dbReference>
<dbReference type="EMBL" id="JPQZ01000002">
    <property type="protein sequence ID" value="KKO76516.1"/>
    <property type="molecule type" value="Genomic_DNA"/>
</dbReference>
<dbReference type="GO" id="GO:0006412">
    <property type="term" value="P:translation"/>
    <property type="evidence" value="ECO:0007669"/>
    <property type="project" value="InterPro"/>
</dbReference>
<dbReference type="GO" id="GO:0019843">
    <property type="term" value="F:rRNA binding"/>
    <property type="evidence" value="ECO:0007669"/>
    <property type="project" value="UniProtKB-UniRule"/>
</dbReference>
<name>A0A0F9WGT7_9MICR</name>
<evidence type="ECO:0000313" key="10">
    <source>
        <dbReference type="Proteomes" id="UP000034350"/>
    </source>
</evidence>
<dbReference type="OrthoDB" id="1109245at2759"/>
<dbReference type="VEuPathDB" id="MicrosporidiaDB:G9O61_00g006010"/>
<evidence type="ECO:0000256" key="3">
    <source>
        <dbReference type="ARBA" id="ARBA00022884"/>
    </source>
</evidence>
<organism evidence="9 10">
    <name type="scientific">Vairimorpha ceranae</name>
    <dbReference type="NCBI Taxonomy" id="40302"/>
    <lineage>
        <taxon>Eukaryota</taxon>
        <taxon>Fungi</taxon>
        <taxon>Fungi incertae sedis</taxon>
        <taxon>Microsporidia</taxon>
        <taxon>Nosematidae</taxon>
        <taxon>Vairimorpha</taxon>
    </lineage>
</organism>
<dbReference type="CDD" id="cd00165">
    <property type="entry name" value="S4"/>
    <property type="match status" value="1"/>
</dbReference>
<keyword evidence="5 6" id="KW-0687">Ribonucleoprotein</keyword>